<keyword evidence="3" id="KW-1185">Reference proteome</keyword>
<organism evidence="2 3">
    <name type="scientific">Arthrobacter terricola</name>
    <dbReference type="NCBI Taxonomy" id="2547396"/>
    <lineage>
        <taxon>Bacteria</taxon>
        <taxon>Bacillati</taxon>
        <taxon>Actinomycetota</taxon>
        <taxon>Actinomycetes</taxon>
        <taxon>Micrococcales</taxon>
        <taxon>Micrococcaceae</taxon>
        <taxon>Arthrobacter</taxon>
    </lineage>
</organism>
<evidence type="ECO:0000256" key="1">
    <source>
        <dbReference type="SAM" id="SignalP"/>
    </source>
</evidence>
<evidence type="ECO:0008006" key="4">
    <source>
        <dbReference type="Google" id="ProtNLM"/>
    </source>
</evidence>
<evidence type="ECO:0000313" key="3">
    <source>
        <dbReference type="Proteomes" id="UP000295511"/>
    </source>
</evidence>
<feature type="chain" id="PRO_5039232541" description="Lipoprotein" evidence="1">
    <location>
        <begin position="23"/>
        <end position="114"/>
    </location>
</feature>
<dbReference type="OrthoDB" id="4948992at2"/>
<dbReference type="PROSITE" id="PS51257">
    <property type="entry name" value="PROKAR_LIPOPROTEIN"/>
    <property type="match status" value="1"/>
</dbReference>
<proteinExistence type="predicted"/>
<dbReference type="RefSeq" id="WP_133203663.1">
    <property type="nucleotide sequence ID" value="NZ_SMRU01000007.1"/>
</dbReference>
<reference evidence="2 3" key="1">
    <citation type="submission" date="2019-03" db="EMBL/GenBank/DDBJ databases">
        <title>Whole genome sequence of Arthrobacter sp JH1-1.</title>
        <authorList>
            <person name="Trinh H.N."/>
        </authorList>
    </citation>
    <scope>NUCLEOTIDE SEQUENCE [LARGE SCALE GENOMIC DNA]</scope>
    <source>
        <strain evidence="2 3">JH1-1</strain>
    </source>
</reference>
<protein>
    <recommendedName>
        <fullName evidence="4">Lipoprotein</fullName>
    </recommendedName>
</protein>
<dbReference type="AlphaFoldDB" id="A0A4R5KSB5"/>
<sequence length="114" mass="12084">MKKITTALLAAGLVLSASACSASQQLSTADTCARVKAVISNPTNTSDKTGTIRVANQLRPIAVVSSDELKPTLKTLVDYLDETSKDNPDKAKLASMQTDYQNAGANFTKYCGQQ</sequence>
<dbReference type="Proteomes" id="UP000295511">
    <property type="component" value="Unassembled WGS sequence"/>
</dbReference>
<comment type="caution">
    <text evidence="2">The sequence shown here is derived from an EMBL/GenBank/DDBJ whole genome shotgun (WGS) entry which is preliminary data.</text>
</comment>
<gene>
    <name evidence="2" type="ORF">E1809_07835</name>
</gene>
<accession>A0A4R5KSB5</accession>
<keyword evidence="1" id="KW-0732">Signal</keyword>
<name>A0A4R5KSB5_9MICC</name>
<feature type="signal peptide" evidence="1">
    <location>
        <begin position="1"/>
        <end position="22"/>
    </location>
</feature>
<evidence type="ECO:0000313" key="2">
    <source>
        <dbReference type="EMBL" id="TDF97905.1"/>
    </source>
</evidence>
<dbReference type="EMBL" id="SMRU01000007">
    <property type="protein sequence ID" value="TDF97905.1"/>
    <property type="molecule type" value="Genomic_DNA"/>
</dbReference>